<protein>
    <submittedName>
        <fullName evidence="3">Uncharacterized protein</fullName>
    </submittedName>
</protein>
<keyword evidence="2" id="KW-0472">Membrane</keyword>
<reference evidence="3 4" key="1">
    <citation type="submission" date="2021-03" db="EMBL/GenBank/DDBJ databases">
        <title>Whole genome shotgun sequence of Actinoplanes toevensis NBRC 105298.</title>
        <authorList>
            <person name="Komaki H."/>
            <person name="Tamura T."/>
        </authorList>
    </citation>
    <scope>NUCLEOTIDE SEQUENCE [LARGE SCALE GENOMIC DNA]</scope>
    <source>
        <strain evidence="3 4">NBRC 105298</strain>
    </source>
</reference>
<evidence type="ECO:0000313" key="4">
    <source>
        <dbReference type="Proteomes" id="UP000677082"/>
    </source>
</evidence>
<keyword evidence="2" id="KW-1133">Transmembrane helix</keyword>
<feature type="transmembrane region" description="Helical" evidence="2">
    <location>
        <begin position="202"/>
        <end position="220"/>
    </location>
</feature>
<organism evidence="3 4">
    <name type="scientific">Paractinoplanes toevensis</name>
    <dbReference type="NCBI Taxonomy" id="571911"/>
    <lineage>
        <taxon>Bacteria</taxon>
        <taxon>Bacillati</taxon>
        <taxon>Actinomycetota</taxon>
        <taxon>Actinomycetes</taxon>
        <taxon>Micromonosporales</taxon>
        <taxon>Micromonosporaceae</taxon>
        <taxon>Paractinoplanes</taxon>
    </lineage>
</organism>
<keyword evidence="4" id="KW-1185">Reference proteome</keyword>
<evidence type="ECO:0000256" key="2">
    <source>
        <dbReference type="SAM" id="Phobius"/>
    </source>
</evidence>
<feature type="transmembrane region" description="Helical" evidence="2">
    <location>
        <begin position="232"/>
        <end position="254"/>
    </location>
</feature>
<evidence type="ECO:0000256" key="1">
    <source>
        <dbReference type="SAM" id="MobiDB-lite"/>
    </source>
</evidence>
<dbReference type="RefSeq" id="WP_213005695.1">
    <property type="nucleotide sequence ID" value="NZ_BOQN01000019.1"/>
</dbReference>
<feature type="transmembrane region" description="Helical" evidence="2">
    <location>
        <begin position="266"/>
        <end position="292"/>
    </location>
</feature>
<dbReference type="AlphaFoldDB" id="A0A919W455"/>
<proteinExistence type="predicted"/>
<name>A0A919W455_9ACTN</name>
<keyword evidence="2" id="KW-0812">Transmembrane</keyword>
<evidence type="ECO:0000313" key="3">
    <source>
        <dbReference type="EMBL" id="GIM89733.1"/>
    </source>
</evidence>
<dbReference type="Proteomes" id="UP000677082">
    <property type="component" value="Unassembled WGS sequence"/>
</dbReference>
<feature type="region of interest" description="Disordered" evidence="1">
    <location>
        <begin position="333"/>
        <end position="360"/>
    </location>
</feature>
<gene>
    <name evidence="3" type="ORF">Ato02nite_015260</name>
</gene>
<comment type="caution">
    <text evidence="3">The sequence shown here is derived from an EMBL/GenBank/DDBJ whole genome shotgun (WGS) entry which is preliminary data.</text>
</comment>
<accession>A0A919W455</accession>
<dbReference type="EMBL" id="BOQN01000019">
    <property type="protein sequence ID" value="GIM89733.1"/>
    <property type="molecule type" value="Genomic_DNA"/>
</dbReference>
<feature type="compositionally biased region" description="Polar residues" evidence="1">
    <location>
        <begin position="350"/>
        <end position="360"/>
    </location>
</feature>
<sequence>MTGVHEAKDRLPPAGVLPAPEFQLGLMPGLSALPRLAAAVKQDGNPDLLAVRAEFESCNGTIVNSYFAPNSCACALLVKQQGTTNEDGESEPEQRRLLIWIDRRDVAMRHPPFMNALWRTFWLARRTEHEAKNVLTRRTRNLCLDMLFDVAVILLGTVDSATSTDKPATEPLQRATAIADDDLDRIEQFADRGAIHRTFRHYLLGLPVGLLLLAIPIFVTEQLLPIAEQEQHLVTFCLIGGGIGAMTSVMVRITRGQRLSVDVNQGGFVTFLAGMFRPVIGAVFGVAFYFLLEGGLIPIATDDNRAHFYGGLSFIAGFTERWAQDMIVRSAPVAPSPVTTAGRSRPDTGPRTSDSGKPAR</sequence>